<evidence type="ECO:0008006" key="4">
    <source>
        <dbReference type="Google" id="ProtNLM"/>
    </source>
</evidence>
<accession>A0A7J7JQH6</accession>
<proteinExistence type="predicted"/>
<dbReference type="EMBL" id="VXIV02001988">
    <property type="protein sequence ID" value="KAF6028123.1"/>
    <property type="molecule type" value="Genomic_DNA"/>
</dbReference>
<feature type="signal peptide" evidence="1">
    <location>
        <begin position="1"/>
        <end position="25"/>
    </location>
</feature>
<keyword evidence="1" id="KW-0732">Signal</keyword>
<evidence type="ECO:0000256" key="1">
    <source>
        <dbReference type="SAM" id="SignalP"/>
    </source>
</evidence>
<gene>
    <name evidence="2" type="ORF">EB796_013556</name>
</gene>
<evidence type="ECO:0000313" key="3">
    <source>
        <dbReference type="Proteomes" id="UP000593567"/>
    </source>
</evidence>
<name>A0A7J7JQH6_BUGNE</name>
<sequence length="93" mass="11165">MNLSPFTIVLSLYVVWFHWEYAGQAGVCSFLWEQQSASRYITAVYHNWLVKEYNMKIIKAMSRTLLRLRSQIYAGKRNINFRVFKQVDFCIYL</sequence>
<protein>
    <recommendedName>
        <fullName evidence="4">Secreted protein</fullName>
    </recommendedName>
</protein>
<dbReference type="Proteomes" id="UP000593567">
    <property type="component" value="Unassembled WGS sequence"/>
</dbReference>
<reference evidence="2" key="1">
    <citation type="submission" date="2020-06" db="EMBL/GenBank/DDBJ databases">
        <title>Draft genome of Bugula neritina, a colonial animal packing powerful symbionts and potential medicines.</title>
        <authorList>
            <person name="Rayko M."/>
        </authorList>
    </citation>
    <scope>NUCLEOTIDE SEQUENCE [LARGE SCALE GENOMIC DNA]</scope>
    <source>
        <strain evidence="2">Kwan_BN1</strain>
    </source>
</reference>
<feature type="chain" id="PRO_5029784976" description="Secreted protein" evidence="1">
    <location>
        <begin position="26"/>
        <end position="93"/>
    </location>
</feature>
<keyword evidence="3" id="KW-1185">Reference proteome</keyword>
<organism evidence="2 3">
    <name type="scientific">Bugula neritina</name>
    <name type="common">Brown bryozoan</name>
    <name type="synonym">Sertularia neritina</name>
    <dbReference type="NCBI Taxonomy" id="10212"/>
    <lineage>
        <taxon>Eukaryota</taxon>
        <taxon>Metazoa</taxon>
        <taxon>Spiralia</taxon>
        <taxon>Lophotrochozoa</taxon>
        <taxon>Bryozoa</taxon>
        <taxon>Gymnolaemata</taxon>
        <taxon>Cheilostomatida</taxon>
        <taxon>Flustrina</taxon>
        <taxon>Buguloidea</taxon>
        <taxon>Bugulidae</taxon>
        <taxon>Bugula</taxon>
    </lineage>
</organism>
<comment type="caution">
    <text evidence="2">The sequence shown here is derived from an EMBL/GenBank/DDBJ whole genome shotgun (WGS) entry which is preliminary data.</text>
</comment>
<dbReference type="AlphaFoldDB" id="A0A7J7JQH6"/>
<evidence type="ECO:0000313" key="2">
    <source>
        <dbReference type="EMBL" id="KAF6028123.1"/>
    </source>
</evidence>